<protein>
    <recommendedName>
        <fullName evidence="4">Lipoprotein</fullName>
    </recommendedName>
</protein>
<dbReference type="PROSITE" id="PS51257">
    <property type="entry name" value="PROKAR_LIPOPROTEIN"/>
    <property type="match status" value="1"/>
</dbReference>
<evidence type="ECO:0000256" key="1">
    <source>
        <dbReference type="SAM" id="SignalP"/>
    </source>
</evidence>
<dbReference type="PATRIC" id="fig|1177154.3.peg.703"/>
<sequence>MKSLFSVSAVACAIMLSGCANKEVNETATPDDIKLPVWVLNPPNQEQFVGTDCMAFNGNMNITKQASSANSRLELANQIGVAVDGLAETMANRTGVGNGETAEGSDFTSVSEQLTQQSLNGSVLEAVDFGTIEGKTQLCTMWVLNGERSKALFKNLVKASGASLNAQDEDVLYQKFLSSQARERLDAARNRSN</sequence>
<feature type="chain" id="PRO_5001917847" description="Lipoprotein" evidence="1">
    <location>
        <begin position="23"/>
        <end position="193"/>
    </location>
</feature>
<dbReference type="eggNOG" id="ENOG502ZD5M">
    <property type="taxonomic scope" value="Bacteria"/>
</dbReference>
<dbReference type="RefSeq" id="WP_035230436.1">
    <property type="nucleotide sequence ID" value="NZ_ARXV01000002.1"/>
</dbReference>
<accession>A0A095SNS9</accession>
<dbReference type="Proteomes" id="UP000029444">
    <property type="component" value="Unassembled WGS sequence"/>
</dbReference>
<organism evidence="2 3">
    <name type="scientific">Alcanivorax nanhaiticus</name>
    <dbReference type="NCBI Taxonomy" id="1177154"/>
    <lineage>
        <taxon>Bacteria</taxon>
        <taxon>Pseudomonadati</taxon>
        <taxon>Pseudomonadota</taxon>
        <taxon>Gammaproteobacteria</taxon>
        <taxon>Oceanospirillales</taxon>
        <taxon>Alcanivoracaceae</taxon>
        <taxon>Alcanivorax</taxon>
    </lineage>
</organism>
<proteinExistence type="predicted"/>
<dbReference type="EMBL" id="ARXV01000002">
    <property type="protein sequence ID" value="KGD66227.1"/>
    <property type="molecule type" value="Genomic_DNA"/>
</dbReference>
<name>A0A095SNS9_9GAMM</name>
<evidence type="ECO:0000313" key="2">
    <source>
        <dbReference type="EMBL" id="KGD66227.1"/>
    </source>
</evidence>
<dbReference type="AlphaFoldDB" id="A0A095SNS9"/>
<keyword evidence="1" id="KW-0732">Signal</keyword>
<evidence type="ECO:0000313" key="3">
    <source>
        <dbReference type="Proteomes" id="UP000029444"/>
    </source>
</evidence>
<reference evidence="2 3" key="1">
    <citation type="submission" date="2012-09" db="EMBL/GenBank/DDBJ databases">
        <title>Genome Sequence of alkane-degrading Bacterium Alcanivorax sp. 19-m-6.</title>
        <authorList>
            <person name="Lai Q."/>
            <person name="Shao Z."/>
        </authorList>
    </citation>
    <scope>NUCLEOTIDE SEQUENCE [LARGE SCALE GENOMIC DNA]</scope>
    <source>
        <strain evidence="2 3">19-m-6</strain>
    </source>
</reference>
<keyword evidence="3" id="KW-1185">Reference proteome</keyword>
<dbReference type="STRING" id="1177154.Y5S_00699"/>
<dbReference type="OrthoDB" id="6097628at2"/>
<gene>
    <name evidence="2" type="ORF">Y5S_00699</name>
</gene>
<comment type="caution">
    <text evidence="2">The sequence shown here is derived from an EMBL/GenBank/DDBJ whole genome shotgun (WGS) entry which is preliminary data.</text>
</comment>
<evidence type="ECO:0008006" key="4">
    <source>
        <dbReference type="Google" id="ProtNLM"/>
    </source>
</evidence>
<feature type="signal peptide" evidence="1">
    <location>
        <begin position="1"/>
        <end position="22"/>
    </location>
</feature>